<reference evidence="2 3" key="1">
    <citation type="submission" date="2015-07" db="EMBL/GenBank/DDBJ databases">
        <title>The genome of Dufourea novaeangliae.</title>
        <authorList>
            <person name="Pan H."/>
            <person name="Kapheim K."/>
        </authorList>
    </citation>
    <scope>NUCLEOTIDE SEQUENCE [LARGE SCALE GENOMIC DNA]</scope>
    <source>
        <strain evidence="2">0120121106</strain>
        <tissue evidence="2">Whole body</tissue>
    </source>
</reference>
<evidence type="ECO:0000256" key="1">
    <source>
        <dbReference type="SAM" id="Phobius"/>
    </source>
</evidence>
<proteinExistence type="predicted"/>
<feature type="transmembrane region" description="Helical" evidence="1">
    <location>
        <begin position="6"/>
        <end position="29"/>
    </location>
</feature>
<sequence>MHENEIYIHRLSPAGWFVLLSPLFLCVHLKVKSYLPRRQPDELFLEGAANSGKCPRPA</sequence>
<keyword evidence="3" id="KW-1185">Reference proteome</keyword>
<protein>
    <submittedName>
        <fullName evidence="2">Uncharacterized protein</fullName>
    </submittedName>
</protein>
<keyword evidence="1" id="KW-0472">Membrane</keyword>
<evidence type="ECO:0000313" key="2">
    <source>
        <dbReference type="EMBL" id="KZC11986.1"/>
    </source>
</evidence>
<dbReference type="EMBL" id="KQ434936">
    <property type="protein sequence ID" value="KZC11986.1"/>
    <property type="molecule type" value="Genomic_DNA"/>
</dbReference>
<organism evidence="2 3">
    <name type="scientific">Dufourea novaeangliae</name>
    <name type="common">Sweat bee</name>
    <dbReference type="NCBI Taxonomy" id="178035"/>
    <lineage>
        <taxon>Eukaryota</taxon>
        <taxon>Metazoa</taxon>
        <taxon>Ecdysozoa</taxon>
        <taxon>Arthropoda</taxon>
        <taxon>Hexapoda</taxon>
        <taxon>Insecta</taxon>
        <taxon>Pterygota</taxon>
        <taxon>Neoptera</taxon>
        <taxon>Endopterygota</taxon>
        <taxon>Hymenoptera</taxon>
        <taxon>Apocrita</taxon>
        <taxon>Aculeata</taxon>
        <taxon>Apoidea</taxon>
        <taxon>Anthophila</taxon>
        <taxon>Halictidae</taxon>
        <taxon>Rophitinae</taxon>
        <taxon>Dufourea</taxon>
    </lineage>
</organism>
<dbReference type="AlphaFoldDB" id="A0A154PJC1"/>
<keyword evidence="1" id="KW-0812">Transmembrane</keyword>
<keyword evidence="1" id="KW-1133">Transmembrane helix</keyword>
<dbReference type="Proteomes" id="UP000076502">
    <property type="component" value="Unassembled WGS sequence"/>
</dbReference>
<name>A0A154PJC1_DUFNO</name>
<gene>
    <name evidence="2" type="ORF">WN55_03491</name>
</gene>
<evidence type="ECO:0000313" key="3">
    <source>
        <dbReference type="Proteomes" id="UP000076502"/>
    </source>
</evidence>
<accession>A0A154PJC1</accession>